<protein>
    <submittedName>
        <fullName evidence="1">Uncharacterized protein</fullName>
    </submittedName>
</protein>
<gene>
    <name evidence="1" type="ORF">CP98_03921</name>
</gene>
<accession>A0A084EFF4</accession>
<dbReference type="AlphaFoldDB" id="A0A084EFF4"/>
<dbReference type="EMBL" id="JGVR01000027">
    <property type="protein sequence ID" value="KEZ16696.1"/>
    <property type="molecule type" value="Genomic_DNA"/>
</dbReference>
<sequence>MQNHIATMDGLLADAEKQGRVPIRWQMPEDLWVKIYAELAVNNLVDLAEVMPKIYKGVPVEYGNNLGNGGISLTTDPKPAD</sequence>
<comment type="caution">
    <text evidence="1">The sequence shown here is derived from an EMBL/GenBank/DDBJ whole genome shotgun (WGS) entry which is preliminary data.</text>
</comment>
<dbReference type="RefSeq" id="WP_037521726.1">
    <property type="nucleotide sequence ID" value="NZ_JGVR01000027.1"/>
</dbReference>
<evidence type="ECO:0000313" key="2">
    <source>
        <dbReference type="Proteomes" id="UP000028534"/>
    </source>
</evidence>
<proteinExistence type="predicted"/>
<dbReference type="Proteomes" id="UP000028534">
    <property type="component" value="Unassembled WGS sequence"/>
</dbReference>
<organism evidence="1 2">
    <name type="scientific">Sphingobium yanoikuyae</name>
    <name type="common">Sphingomonas yanoikuyae</name>
    <dbReference type="NCBI Taxonomy" id="13690"/>
    <lineage>
        <taxon>Bacteria</taxon>
        <taxon>Pseudomonadati</taxon>
        <taxon>Pseudomonadota</taxon>
        <taxon>Alphaproteobacteria</taxon>
        <taxon>Sphingomonadales</taxon>
        <taxon>Sphingomonadaceae</taxon>
        <taxon>Sphingobium</taxon>
    </lineage>
</organism>
<reference evidence="1 2" key="1">
    <citation type="submission" date="2014-03" db="EMBL/GenBank/DDBJ databases">
        <title>Genome sequence of Sphingobium yanoikuyae B1.</title>
        <authorList>
            <person name="Gan H.M."/>
            <person name="Gan H.Y."/>
            <person name="Savka M.A."/>
        </authorList>
    </citation>
    <scope>NUCLEOTIDE SEQUENCE [LARGE SCALE GENOMIC DNA]</scope>
    <source>
        <strain evidence="1 2">B1</strain>
    </source>
</reference>
<name>A0A084EFF4_SPHYA</name>
<dbReference type="PATRIC" id="fig|13690.10.peg.4028"/>
<evidence type="ECO:0000313" key="1">
    <source>
        <dbReference type="EMBL" id="KEZ16696.1"/>
    </source>
</evidence>